<dbReference type="GO" id="GO:0098609">
    <property type="term" value="P:cell-cell adhesion"/>
    <property type="evidence" value="ECO:0007669"/>
    <property type="project" value="TreeGrafter"/>
</dbReference>
<keyword evidence="1" id="KW-0732">Signal</keyword>
<name>A0A3B0Z0Y4_9ZZZZ</name>
<sequence>MMFNDRHARVLVLFSTLFLMGASVLQCSVDSKDSSSGGASGVSIDVRSEQKISANSGNFNGNPGDGDQFGSAIADLGDLEADGVRDLAVGTPFNDDGGTDRGAFWVLFMDNNGRVDIQQKVSSSTGGLGSNTLGDDDLFGSAIVGIGDLDGDGVFDLVSGTPGGDDGGTDRGELRVALLDTGGNVLQTQKVADGGGGFNGTLDDGDLFGSAVADIGDVDGDGIRDLAVGVPNDDEGASNAGAVWILFMGVDGRVINQQKIANNTGGFGSGLSAENQFGASVAGIGDLDNDGVPDLVVGAPGGDEGGADRGEVWIVFLDATGRVSQRQRIADSAGNFGGALLDDDRFGSAVADIGDVNGDGIRDLAVGAPNDDEGADNAGAVWVITMTADGRVDGWQKVADNTGGFNGNLSADDQFGAAVAGIGDLDGDGVPDLVVGAPGDDDGGLDRGAVWVLFLDNGG</sequence>
<dbReference type="Gene3D" id="2.130.10.130">
    <property type="entry name" value="Integrin alpha, N-terminal"/>
    <property type="match status" value="4"/>
</dbReference>
<protein>
    <recommendedName>
        <fullName evidence="5">Flagellar hook-length control protein FliK</fullName>
    </recommendedName>
</protein>
<dbReference type="InterPro" id="IPR000413">
    <property type="entry name" value="Integrin_alpha"/>
</dbReference>
<evidence type="ECO:0000256" key="2">
    <source>
        <dbReference type="ARBA" id="ARBA00022737"/>
    </source>
</evidence>
<dbReference type="PROSITE" id="PS51470">
    <property type="entry name" value="FG_GAP"/>
    <property type="match status" value="3"/>
</dbReference>
<dbReference type="Pfam" id="PF01839">
    <property type="entry name" value="FG-GAP"/>
    <property type="match status" value="4"/>
</dbReference>
<dbReference type="GO" id="GO:0005178">
    <property type="term" value="F:integrin binding"/>
    <property type="evidence" value="ECO:0007669"/>
    <property type="project" value="TreeGrafter"/>
</dbReference>
<dbReference type="EMBL" id="UOFN01000123">
    <property type="protein sequence ID" value="VAW80079.1"/>
    <property type="molecule type" value="Genomic_DNA"/>
</dbReference>
<dbReference type="AlphaFoldDB" id="A0A3B0Z0Y4"/>
<accession>A0A3B0Z0Y4</accession>
<dbReference type="SMART" id="SM00191">
    <property type="entry name" value="Int_alpha"/>
    <property type="match status" value="6"/>
</dbReference>
<dbReference type="PANTHER" id="PTHR23220:SF134">
    <property type="entry name" value="INTEGRIN ALPHA-2 DOMAIN-CONTAINING PROTEIN"/>
    <property type="match status" value="1"/>
</dbReference>
<dbReference type="InterPro" id="IPR013519">
    <property type="entry name" value="Int_alpha_beta-p"/>
</dbReference>
<proteinExistence type="predicted"/>
<keyword evidence="2" id="KW-0677">Repeat</keyword>
<keyword evidence="3" id="KW-0325">Glycoprotein</keyword>
<dbReference type="GO" id="GO:0008305">
    <property type="term" value="C:integrin complex"/>
    <property type="evidence" value="ECO:0007669"/>
    <property type="project" value="InterPro"/>
</dbReference>
<dbReference type="GO" id="GO:0033627">
    <property type="term" value="P:cell adhesion mediated by integrin"/>
    <property type="evidence" value="ECO:0007669"/>
    <property type="project" value="TreeGrafter"/>
</dbReference>
<evidence type="ECO:0000256" key="1">
    <source>
        <dbReference type="ARBA" id="ARBA00022729"/>
    </source>
</evidence>
<gene>
    <name evidence="4" type="ORF">MNBD_GAMMA15-1207</name>
</gene>
<organism evidence="4">
    <name type="scientific">hydrothermal vent metagenome</name>
    <dbReference type="NCBI Taxonomy" id="652676"/>
    <lineage>
        <taxon>unclassified sequences</taxon>
        <taxon>metagenomes</taxon>
        <taxon>ecological metagenomes</taxon>
    </lineage>
</organism>
<dbReference type="GO" id="GO:0007160">
    <property type="term" value="P:cell-matrix adhesion"/>
    <property type="evidence" value="ECO:0007669"/>
    <property type="project" value="TreeGrafter"/>
</dbReference>
<dbReference type="SUPFAM" id="SSF69318">
    <property type="entry name" value="Integrin alpha N-terminal domain"/>
    <property type="match status" value="2"/>
</dbReference>
<evidence type="ECO:0008006" key="5">
    <source>
        <dbReference type="Google" id="ProtNLM"/>
    </source>
</evidence>
<dbReference type="GO" id="GO:0007229">
    <property type="term" value="P:integrin-mediated signaling pathway"/>
    <property type="evidence" value="ECO:0007669"/>
    <property type="project" value="TreeGrafter"/>
</dbReference>
<reference evidence="4" key="1">
    <citation type="submission" date="2018-06" db="EMBL/GenBank/DDBJ databases">
        <authorList>
            <person name="Zhirakovskaya E."/>
        </authorList>
    </citation>
    <scope>NUCLEOTIDE SEQUENCE</scope>
</reference>
<dbReference type="GO" id="GO:0009897">
    <property type="term" value="C:external side of plasma membrane"/>
    <property type="evidence" value="ECO:0007669"/>
    <property type="project" value="TreeGrafter"/>
</dbReference>
<evidence type="ECO:0000256" key="3">
    <source>
        <dbReference type="ARBA" id="ARBA00023180"/>
    </source>
</evidence>
<dbReference type="InterPro" id="IPR028994">
    <property type="entry name" value="Integrin_alpha_N"/>
</dbReference>
<dbReference type="InterPro" id="IPR013517">
    <property type="entry name" value="FG-GAP"/>
</dbReference>
<evidence type="ECO:0000313" key="4">
    <source>
        <dbReference type="EMBL" id="VAW80079.1"/>
    </source>
</evidence>
<dbReference type="PRINTS" id="PR01185">
    <property type="entry name" value="INTEGRINA"/>
</dbReference>
<dbReference type="PANTHER" id="PTHR23220">
    <property type="entry name" value="INTEGRIN ALPHA"/>
    <property type="match status" value="1"/>
</dbReference>